<evidence type="ECO:0000313" key="5">
    <source>
        <dbReference type="Proteomes" id="UP000886607"/>
    </source>
</evidence>
<evidence type="ECO:0000313" key="4">
    <source>
        <dbReference type="Proteomes" id="UP000886597"/>
    </source>
</evidence>
<evidence type="ECO:0000313" key="3">
    <source>
        <dbReference type="EMBL" id="GEQ53484.1"/>
    </source>
</evidence>
<comment type="caution">
    <text evidence="3">The sequence shown here is derived from an EMBL/GenBank/DDBJ whole genome shotgun (WGS) entry which is preliminary data.</text>
</comment>
<keyword evidence="5" id="KW-1185">Reference proteome</keyword>
<dbReference type="EMBL" id="BKBQ01000003">
    <property type="protein sequence ID" value="GEQ53484.1"/>
    <property type="molecule type" value="Genomic_DNA"/>
</dbReference>
<sequence length="466" mass="55256">MTTIDKPKSKIIELNGRYEIYYCLFSQSNSNNKKDYKKETSHILKDLHLAYEQTESYDKNIKDLNCLLKVDENSFFKNLSDKEEAEERLAANHIKIFGQRKDSLYKVSILFPIINTNGQNIDYFFPVVYHFKDNRKIFKFTFDFNEKDIAENYSINKTLVSIDYFYRKAGKLIKQSKQECQLINNVFNEVYKKYCVDMTPVTNFDFQYEPLYATAYILNFKLDRFSEKERSAWLYYLTLSPSYTSISKEYTDKPIEFNGLSMYVTPQKAFLSGSTQLENELRYRDTNETDNTCLNSQPENNYFAYASTFYPMLFKIILKKYKLFFLEKNELSLTKIMKKKRANLKHSYIFTILETDLAFANYDSVSKISQQLESLIIPAYISKQIDELDYFRQNYENGSINSYIEKNNNFFAFITFILSIFLSYPPIKEVLTYLNVGEYSLIAYAILNIGALLYYVVYRLITKWRN</sequence>
<gene>
    <name evidence="2" type="ORF">TK11N_02410</name>
    <name evidence="3" type="ORF">TK2N_03280</name>
</gene>
<keyword evidence="1" id="KW-0472">Membrane</keyword>
<name>A0AAN4UBM1_9ENTE</name>
<protein>
    <submittedName>
        <fullName evidence="3">Uncharacterized protein</fullName>
    </submittedName>
</protein>
<dbReference type="Proteomes" id="UP000886607">
    <property type="component" value="Unassembled WGS sequence"/>
</dbReference>
<reference evidence="3" key="2">
    <citation type="journal article" date="2020" name="Int. Dairy J.">
        <title>Lactic acid bacterial diversity in Brie cheese focusing on salt concentration and pH of isolation medium and characterisation of halophilic and alkaliphilic lactic acid bacterial isolates.</title>
        <authorList>
            <person name="Unno R."/>
            <person name="Matsutani M."/>
            <person name="Suzuki T."/>
            <person name="Kodama K."/>
            <person name="Matsushita H."/>
            <person name="Yamasato K."/>
            <person name="Koizumi Y."/>
            <person name="Ishikawa M."/>
        </authorList>
    </citation>
    <scope>NUCLEOTIDE SEQUENCE</scope>
    <source>
        <strain evidence="3">7C1</strain>
        <strain evidence="2">8C4</strain>
    </source>
</reference>
<evidence type="ECO:0000256" key="1">
    <source>
        <dbReference type="SAM" id="Phobius"/>
    </source>
</evidence>
<accession>A0AAN4UBM1</accession>
<proteinExistence type="predicted"/>
<dbReference type="RefSeq" id="WP_202583487.1">
    <property type="nucleotide sequence ID" value="NZ_BKBO01000003.1"/>
</dbReference>
<feature type="transmembrane region" description="Helical" evidence="1">
    <location>
        <begin position="410"/>
        <end position="427"/>
    </location>
</feature>
<keyword evidence="1" id="KW-1133">Transmembrane helix</keyword>
<feature type="transmembrane region" description="Helical" evidence="1">
    <location>
        <begin position="439"/>
        <end position="461"/>
    </location>
</feature>
<dbReference type="AlphaFoldDB" id="A0AAN4UBM1"/>
<dbReference type="Proteomes" id="UP000886597">
    <property type="component" value="Unassembled WGS sequence"/>
</dbReference>
<keyword evidence="1" id="KW-0812">Transmembrane</keyword>
<reference evidence="3" key="1">
    <citation type="submission" date="2019-08" db="EMBL/GenBank/DDBJ databases">
        <authorList>
            <person name="Ishikawa M."/>
            <person name="Suzuki T."/>
            <person name="Matsutani M."/>
        </authorList>
    </citation>
    <scope>NUCLEOTIDE SEQUENCE</scope>
    <source>
        <strain evidence="3">7C1</strain>
        <strain evidence="2">8C4</strain>
    </source>
</reference>
<dbReference type="EMBL" id="BKBO01000003">
    <property type="protein sequence ID" value="GEQ48389.1"/>
    <property type="molecule type" value="Genomic_DNA"/>
</dbReference>
<organism evidence="3 4">
    <name type="scientific">Tetragenococcus koreensis</name>
    <dbReference type="NCBI Taxonomy" id="290335"/>
    <lineage>
        <taxon>Bacteria</taxon>
        <taxon>Bacillati</taxon>
        <taxon>Bacillota</taxon>
        <taxon>Bacilli</taxon>
        <taxon>Lactobacillales</taxon>
        <taxon>Enterococcaceae</taxon>
        <taxon>Tetragenococcus</taxon>
    </lineage>
</organism>
<evidence type="ECO:0000313" key="2">
    <source>
        <dbReference type="EMBL" id="GEQ48389.1"/>
    </source>
</evidence>